<dbReference type="OrthoDB" id="185373at2759"/>
<evidence type="ECO:0000313" key="3">
    <source>
        <dbReference type="EMBL" id="KMZ65451.1"/>
    </source>
</evidence>
<protein>
    <submittedName>
        <fullName evidence="3">Putative Pentatricopeptide repeat-containing protein</fullName>
    </submittedName>
</protein>
<dbReference type="AlphaFoldDB" id="A0A0K9P8W8"/>
<keyword evidence="1" id="KW-0677">Repeat</keyword>
<feature type="repeat" description="PPR" evidence="2">
    <location>
        <begin position="227"/>
        <end position="261"/>
    </location>
</feature>
<dbReference type="InterPro" id="IPR011990">
    <property type="entry name" value="TPR-like_helical_dom_sf"/>
</dbReference>
<gene>
    <name evidence="3" type="ORF">ZOSMA_31G00370</name>
</gene>
<dbReference type="Proteomes" id="UP000036987">
    <property type="component" value="Unassembled WGS sequence"/>
</dbReference>
<keyword evidence="4" id="KW-1185">Reference proteome</keyword>
<dbReference type="InterPro" id="IPR051114">
    <property type="entry name" value="Mito_RNA_Proc_CCM1"/>
</dbReference>
<dbReference type="GO" id="GO:0003729">
    <property type="term" value="F:mRNA binding"/>
    <property type="evidence" value="ECO:0000318"/>
    <property type="project" value="GO_Central"/>
</dbReference>
<name>A0A0K9P8W8_ZOSMR</name>
<dbReference type="EMBL" id="LFYR01001032">
    <property type="protein sequence ID" value="KMZ65451.1"/>
    <property type="molecule type" value="Genomic_DNA"/>
</dbReference>
<reference evidence="4" key="1">
    <citation type="journal article" date="2016" name="Nature">
        <title>The genome of the seagrass Zostera marina reveals angiosperm adaptation to the sea.</title>
        <authorList>
            <person name="Olsen J.L."/>
            <person name="Rouze P."/>
            <person name="Verhelst B."/>
            <person name="Lin Y.-C."/>
            <person name="Bayer T."/>
            <person name="Collen J."/>
            <person name="Dattolo E."/>
            <person name="De Paoli E."/>
            <person name="Dittami S."/>
            <person name="Maumus F."/>
            <person name="Michel G."/>
            <person name="Kersting A."/>
            <person name="Lauritano C."/>
            <person name="Lohaus R."/>
            <person name="Toepel M."/>
            <person name="Tonon T."/>
            <person name="Vanneste K."/>
            <person name="Amirebrahimi M."/>
            <person name="Brakel J."/>
            <person name="Bostroem C."/>
            <person name="Chovatia M."/>
            <person name="Grimwood J."/>
            <person name="Jenkins J.W."/>
            <person name="Jueterbock A."/>
            <person name="Mraz A."/>
            <person name="Stam W.T."/>
            <person name="Tice H."/>
            <person name="Bornberg-Bauer E."/>
            <person name="Green P.J."/>
            <person name="Pearson G.A."/>
            <person name="Procaccini G."/>
            <person name="Duarte C.M."/>
            <person name="Schmutz J."/>
            <person name="Reusch T.B.H."/>
            <person name="Van de Peer Y."/>
        </authorList>
    </citation>
    <scope>NUCLEOTIDE SEQUENCE [LARGE SCALE GENOMIC DNA]</scope>
    <source>
        <strain evidence="4">cv. Finnish</strain>
    </source>
</reference>
<dbReference type="OMA" id="CSAFNEM"/>
<evidence type="ECO:0000256" key="2">
    <source>
        <dbReference type="PROSITE-ProRule" id="PRU00708"/>
    </source>
</evidence>
<sequence length="513" mass="58260">MHLLVRRYHNTTAIVAGVGIGYKCYRDPENEISDGGKMVGVSTICELLRNGGRWDGLNASCNSIPLSDSIIQNVLDQFKHPVDARKGLLFFHWCSRQRKYRHGLRTYCIMVHILVRGGSIIDATALMESAIKKYSGSGNIVETLVDVYDIVVPGPQVFDIMLQSLSKLKMFDQAIEACHYLREFHVGAVIPCLATFNSLLHSARKSENFNLVWKIYRFMVVNRIYPNQATVEIMINALCKEGRLRRIVDVLDMIHGKRCGPNIVVNTALILRIIDEETPSSSDEAIMLLKRMLQKNLILDDIAHSLTIHSYCKMRKLETSLESFDEMRKRGHTPNPFVYNSLIALHCIDGRIEDANELMEEMLVSGLTPYDETYNSLIKCSARMDRPEHEILGHCRGMIRRGLLPSRDSCNRMLGNLCENRRVEKANKVLTVLLDRGFVPDEVSYSKLVQGYGKIGNSKEIFKLYYEMEGNEGLCCGFVAYCSLITALCRCGKVREAQKIATLMKHKNIFKFS</sequence>
<dbReference type="Pfam" id="PF13041">
    <property type="entry name" value="PPR_2"/>
    <property type="match status" value="3"/>
</dbReference>
<feature type="repeat" description="PPR" evidence="2">
    <location>
        <begin position="406"/>
        <end position="440"/>
    </location>
</feature>
<dbReference type="PANTHER" id="PTHR47934">
    <property type="entry name" value="PENTATRICOPEPTIDE REPEAT-CONTAINING PROTEIN PET309, MITOCHONDRIAL"/>
    <property type="match status" value="1"/>
</dbReference>
<dbReference type="Gene3D" id="1.25.40.10">
    <property type="entry name" value="Tetratricopeptide repeat domain"/>
    <property type="match status" value="3"/>
</dbReference>
<organism evidence="3 4">
    <name type="scientific">Zostera marina</name>
    <name type="common">Eelgrass</name>
    <dbReference type="NCBI Taxonomy" id="29655"/>
    <lineage>
        <taxon>Eukaryota</taxon>
        <taxon>Viridiplantae</taxon>
        <taxon>Streptophyta</taxon>
        <taxon>Embryophyta</taxon>
        <taxon>Tracheophyta</taxon>
        <taxon>Spermatophyta</taxon>
        <taxon>Magnoliopsida</taxon>
        <taxon>Liliopsida</taxon>
        <taxon>Zosteraceae</taxon>
        <taxon>Zostera</taxon>
    </lineage>
</organism>
<dbReference type="InterPro" id="IPR002885">
    <property type="entry name" value="PPR_rpt"/>
</dbReference>
<evidence type="ECO:0000256" key="1">
    <source>
        <dbReference type="ARBA" id="ARBA00022737"/>
    </source>
</evidence>
<evidence type="ECO:0000313" key="4">
    <source>
        <dbReference type="Proteomes" id="UP000036987"/>
    </source>
</evidence>
<comment type="caution">
    <text evidence="3">The sequence shown here is derived from an EMBL/GenBank/DDBJ whole genome shotgun (WGS) entry which is preliminary data.</text>
</comment>
<feature type="repeat" description="PPR" evidence="2">
    <location>
        <begin position="441"/>
        <end position="471"/>
    </location>
</feature>
<dbReference type="NCBIfam" id="TIGR00756">
    <property type="entry name" value="PPR"/>
    <property type="match status" value="4"/>
</dbReference>
<feature type="repeat" description="PPR" evidence="2">
    <location>
        <begin position="300"/>
        <end position="334"/>
    </location>
</feature>
<accession>A0A0K9P8W8</accession>
<feature type="repeat" description="PPR" evidence="2">
    <location>
        <begin position="477"/>
        <end position="511"/>
    </location>
</feature>
<dbReference type="PROSITE" id="PS51375">
    <property type="entry name" value="PPR"/>
    <property type="match status" value="6"/>
</dbReference>
<dbReference type="STRING" id="29655.A0A0K9P8W8"/>
<dbReference type="PANTHER" id="PTHR47934:SF8">
    <property type="entry name" value="PENTACOTRIPEPTIDE-REPEAT REGION OF PRORP DOMAIN-CONTAINING PROTEIN"/>
    <property type="match status" value="1"/>
</dbReference>
<dbReference type="Pfam" id="PF01535">
    <property type="entry name" value="PPR"/>
    <property type="match status" value="2"/>
</dbReference>
<feature type="repeat" description="PPR" evidence="2">
    <location>
        <begin position="335"/>
        <end position="369"/>
    </location>
</feature>
<proteinExistence type="predicted"/>